<reference evidence="1 2" key="1">
    <citation type="journal article" date="2021" name="Elife">
        <title>Chloroplast acquisition without the gene transfer in kleptoplastic sea slugs, Plakobranchus ocellatus.</title>
        <authorList>
            <person name="Maeda T."/>
            <person name="Takahashi S."/>
            <person name="Yoshida T."/>
            <person name="Shimamura S."/>
            <person name="Takaki Y."/>
            <person name="Nagai Y."/>
            <person name="Toyoda A."/>
            <person name="Suzuki Y."/>
            <person name="Arimoto A."/>
            <person name="Ishii H."/>
            <person name="Satoh N."/>
            <person name="Nishiyama T."/>
            <person name="Hasebe M."/>
            <person name="Maruyama T."/>
            <person name="Minagawa J."/>
            <person name="Obokata J."/>
            <person name="Shigenobu S."/>
        </authorList>
    </citation>
    <scope>NUCLEOTIDE SEQUENCE [LARGE SCALE GENOMIC DNA]</scope>
</reference>
<accession>A0AAV4H5R8</accession>
<dbReference type="EMBL" id="BMAT01005434">
    <property type="protein sequence ID" value="GFR93011.1"/>
    <property type="molecule type" value="Genomic_DNA"/>
</dbReference>
<sequence length="112" mass="13446">MLRQGNIVLLADELWKIFSTDMPKLLSTGEVHFVQRAKHFFRRFREHVYSRIFPSLKHMGCMRQRFRIRIAVIVGYRSDPFKKDIIHLRKTKGKFTTSLIFASYHIRYDSVN</sequence>
<dbReference type="Proteomes" id="UP000762676">
    <property type="component" value="Unassembled WGS sequence"/>
</dbReference>
<evidence type="ECO:0000313" key="1">
    <source>
        <dbReference type="EMBL" id="GFR93011.1"/>
    </source>
</evidence>
<comment type="caution">
    <text evidence="1">The sequence shown here is derived from an EMBL/GenBank/DDBJ whole genome shotgun (WGS) entry which is preliminary data.</text>
</comment>
<gene>
    <name evidence="1" type="ORF">ElyMa_002632300</name>
</gene>
<name>A0AAV4H5R8_9GAST</name>
<protein>
    <submittedName>
        <fullName evidence="1">Uncharacterized protein</fullName>
    </submittedName>
</protein>
<proteinExistence type="predicted"/>
<evidence type="ECO:0000313" key="2">
    <source>
        <dbReference type="Proteomes" id="UP000762676"/>
    </source>
</evidence>
<organism evidence="1 2">
    <name type="scientific">Elysia marginata</name>
    <dbReference type="NCBI Taxonomy" id="1093978"/>
    <lineage>
        <taxon>Eukaryota</taxon>
        <taxon>Metazoa</taxon>
        <taxon>Spiralia</taxon>
        <taxon>Lophotrochozoa</taxon>
        <taxon>Mollusca</taxon>
        <taxon>Gastropoda</taxon>
        <taxon>Heterobranchia</taxon>
        <taxon>Euthyneura</taxon>
        <taxon>Panpulmonata</taxon>
        <taxon>Sacoglossa</taxon>
        <taxon>Placobranchoidea</taxon>
        <taxon>Plakobranchidae</taxon>
        <taxon>Elysia</taxon>
    </lineage>
</organism>
<dbReference type="AlphaFoldDB" id="A0AAV4H5R8"/>
<keyword evidence="2" id="KW-1185">Reference proteome</keyword>